<name>A0A7R6PG13_9BACT</name>
<keyword evidence="4 6" id="KW-0408">Iron</keyword>
<comment type="catalytic activity">
    <reaction evidence="6">
        <text>glycolate + A = glyoxylate + AH2</text>
        <dbReference type="Rhea" id="RHEA:21264"/>
        <dbReference type="ChEBI" id="CHEBI:13193"/>
        <dbReference type="ChEBI" id="CHEBI:17499"/>
        <dbReference type="ChEBI" id="CHEBI:29805"/>
        <dbReference type="ChEBI" id="CHEBI:36655"/>
        <dbReference type="EC" id="1.1.99.14"/>
    </reaction>
</comment>
<dbReference type="EC" id="1.1.99.14" evidence="6"/>
<comment type="cofactor">
    <cofactor evidence="6">
        <name>[4Fe-4S] cluster</name>
        <dbReference type="ChEBI" id="CHEBI:49883"/>
    </cofactor>
    <text evidence="6">Binds 2 [4Fe-4S] clusters.</text>
</comment>
<comment type="function">
    <text evidence="6">Component of a complex that catalyzes the oxidation of glycolate to glyoxylate.</text>
</comment>
<dbReference type="GO" id="GO:0051539">
    <property type="term" value="F:4 iron, 4 sulfur cluster binding"/>
    <property type="evidence" value="ECO:0007669"/>
    <property type="project" value="UniProtKB-UniRule"/>
</dbReference>
<dbReference type="InterPro" id="IPR012257">
    <property type="entry name" value="Glc_ox_4Fe-4S"/>
</dbReference>
<evidence type="ECO:0000256" key="2">
    <source>
        <dbReference type="ARBA" id="ARBA00022723"/>
    </source>
</evidence>
<dbReference type="InterPro" id="IPR017896">
    <property type="entry name" value="4Fe4S_Fe-S-bd"/>
</dbReference>
<keyword evidence="6" id="KW-0249">Electron transport</keyword>
<dbReference type="Pfam" id="PF13183">
    <property type="entry name" value="Fer4_8"/>
    <property type="match status" value="1"/>
</dbReference>
<dbReference type="GO" id="GO:0046872">
    <property type="term" value="F:metal ion binding"/>
    <property type="evidence" value="ECO:0007669"/>
    <property type="project" value="UniProtKB-UniRule"/>
</dbReference>
<evidence type="ECO:0000256" key="1">
    <source>
        <dbReference type="ARBA" id="ARBA00022485"/>
    </source>
</evidence>
<keyword evidence="2 6" id="KW-0479">Metal-binding</keyword>
<feature type="domain" description="4Fe-4S ferredoxin-type" evidence="7">
    <location>
        <begin position="55"/>
        <end position="86"/>
    </location>
</feature>
<sequence length="396" mass="45150">MSRNYIKQQLDLCVKCGNCRYNCPVFQTTLDEGGVARGKISLLQLLLKEDEKFSEETLYYLDSCVVCGSCQCICPRDVDYLSIIEFARAKAVKDNQISRLKKAFLSFLKSNKNLKLASFAKNLFSRKSGLVFKLPKIERHFPLPEKPLDKKVLQYNKPEGEKKFDVLFFPGCATRFIFSDTGMKLIKVLNKSGVGVYFEESLKCCGFPHLTAGDKDTFEELKSFNLKIFEKYKEKVKYIVSGCATCGSNLSRNYELPIEFIDINPLLFDVLNYKPQKKLDIDTYFHHPCHLMKHQGVKNQPEKLLDSVSNRKKLEGEDFCCGFGGSFSIFEAEKSKKIGDKKIDLIKKSINGNIDKSVVVTSCPGCIMQLNDSLKRNNLPIKTVHIIDLIYSEMEE</sequence>
<dbReference type="InterPro" id="IPR009051">
    <property type="entry name" value="Helical_ferredxn"/>
</dbReference>
<evidence type="ECO:0000313" key="8">
    <source>
        <dbReference type="EMBL" id="BBB33063.1"/>
    </source>
</evidence>
<protein>
    <recommendedName>
        <fullName evidence="6">Glycolate oxidase iron-sulfur subunit</fullName>
        <ecNumber evidence="6">1.1.99.14</ecNumber>
    </recommendedName>
</protein>
<accession>A0A7R6PG13</accession>
<keyword evidence="6" id="KW-0813">Transport</keyword>
<gene>
    <name evidence="8" type="primary">glcF</name>
    <name evidence="8" type="ORF">TTHT_1570</name>
</gene>
<dbReference type="PIRSF" id="PIRSF000139">
    <property type="entry name" value="Glc_ox_4Fe-4S"/>
    <property type="match status" value="1"/>
</dbReference>
<dbReference type="Proteomes" id="UP000595564">
    <property type="component" value="Chromosome"/>
</dbReference>
<dbReference type="SUPFAM" id="SSF46548">
    <property type="entry name" value="alpha-helical ferredoxin"/>
    <property type="match status" value="1"/>
</dbReference>
<dbReference type="RefSeq" id="WP_201327361.1">
    <property type="nucleotide sequence ID" value="NZ_AP017470.1"/>
</dbReference>
<evidence type="ECO:0000256" key="5">
    <source>
        <dbReference type="ARBA" id="ARBA00023014"/>
    </source>
</evidence>
<dbReference type="PROSITE" id="PS00198">
    <property type="entry name" value="4FE4S_FER_1"/>
    <property type="match status" value="1"/>
</dbReference>
<feature type="domain" description="4Fe-4S ferredoxin-type" evidence="7">
    <location>
        <begin position="4"/>
        <end position="33"/>
    </location>
</feature>
<evidence type="ECO:0000256" key="3">
    <source>
        <dbReference type="ARBA" id="ARBA00022737"/>
    </source>
</evidence>
<keyword evidence="1 6" id="KW-0004">4Fe-4S</keyword>
<comment type="catalytic activity">
    <reaction evidence="6">
        <text>(R)-lactate + A = pyruvate + AH2</text>
        <dbReference type="Rhea" id="RHEA:15089"/>
        <dbReference type="ChEBI" id="CHEBI:13193"/>
        <dbReference type="ChEBI" id="CHEBI:15361"/>
        <dbReference type="ChEBI" id="CHEBI:16004"/>
        <dbReference type="ChEBI" id="CHEBI:17499"/>
    </reaction>
</comment>
<dbReference type="InterPro" id="IPR017900">
    <property type="entry name" value="4Fe4S_Fe_S_CS"/>
</dbReference>
<evidence type="ECO:0000256" key="6">
    <source>
        <dbReference type="PIRNR" id="PIRNR000139"/>
    </source>
</evidence>
<dbReference type="InterPro" id="IPR004017">
    <property type="entry name" value="Cys_rich_dom"/>
</dbReference>
<organism evidence="8 9">
    <name type="scientific">Thermotomaculum hydrothermale</name>
    <dbReference type="NCBI Taxonomy" id="981385"/>
    <lineage>
        <taxon>Bacteria</taxon>
        <taxon>Pseudomonadati</taxon>
        <taxon>Acidobacteriota</taxon>
        <taxon>Holophagae</taxon>
        <taxon>Thermotomaculales</taxon>
        <taxon>Thermotomaculaceae</taxon>
        <taxon>Thermotomaculum</taxon>
    </lineage>
</organism>
<dbReference type="PANTHER" id="PTHR32479">
    <property type="entry name" value="GLYCOLATE OXIDASE IRON-SULFUR SUBUNIT"/>
    <property type="match status" value="1"/>
</dbReference>
<evidence type="ECO:0000313" key="9">
    <source>
        <dbReference type="Proteomes" id="UP000595564"/>
    </source>
</evidence>
<keyword evidence="5 6" id="KW-0411">Iron-sulfur</keyword>
<evidence type="ECO:0000256" key="4">
    <source>
        <dbReference type="ARBA" id="ARBA00023004"/>
    </source>
</evidence>
<dbReference type="Gene3D" id="1.10.1060.10">
    <property type="entry name" value="Alpha-helical ferredoxin"/>
    <property type="match status" value="1"/>
</dbReference>
<dbReference type="KEGG" id="thyd:TTHT_1570"/>
<keyword evidence="9" id="KW-1185">Reference proteome</keyword>
<evidence type="ECO:0000259" key="7">
    <source>
        <dbReference type="PROSITE" id="PS51379"/>
    </source>
</evidence>
<proteinExistence type="predicted"/>
<dbReference type="PANTHER" id="PTHR32479:SF20">
    <property type="entry name" value="GLYCOLATE OXIDASE IRON-SULFUR SUBUNIT"/>
    <property type="match status" value="1"/>
</dbReference>
<dbReference type="Pfam" id="PF02754">
    <property type="entry name" value="CCG"/>
    <property type="match status" value="2"/>
</dbReference>
<dbReference type="EMBL" id="AP017470">
    <property type="protein sequence ID" value="BBB33063.1"/>
    <property type="molecule type" value="Genomic_DNA"/>
</dbReference>
<keyword evidence="3" id="KW-0677">Repeat</keyword>
<dbReference type="PROSITE" id="PS51379">
    <property type="entry name" value="4FE4S_FER_2"/>
    <property type="match status" value="2"/>
</dbReference>
<reference evidence="8 9" key="1">
    <citation type="journal article" date="2012" name="Extremophiles">
        <title>Thermotomaculum hydrothermale gen. nov., sp. nov., a novel heterotrophic thermophile within the phylum Acidobacteria from a deep-sea hydrothermal vent chimney in the Southern Okinawa Trough.</title>
        <authorList>
            <person name="Izumi H."/>
            <person name="Nunoura T."/>
            <person name="Miyazaki M."/>
            <person name="Mino S."/>
            <person name="Toki T."/>
            <person name="Takai K."/>
            <person name="Sako Y."/>
            <person name="Sawabe T."/>
            <person name="Nakagawa S."/>
        </authorList>
    </citation>
    <scope>NUCLEOTIDE SEQUENCE [LARGE SCALE GENOMIC DNA]</scope>
    <source>
        <strain evidence="8 9">AC55</strain>
    </source>
</reference>
<dbReference type="AlphaFoldDB" id="A0A7R6PG13"/>
<dbReference type="GO" id="GO:0019154">
    <property type="term" value="F:glycolate dehydrogenase activity"/>
    <property type="evidence" value="ECO:0007669"/>
    <property type="project" value="UniProtKB-EC"/>
</dbReference>